<comment type="caution">
    <text evidence="1">The sequence shown here is derived from an EMBL/GenBank/DDBJ whole genome shotgun (WGS) entry which is preliminary data.</text>
</comment>
<dbReference type="AlphaFoldDB" id="A0A9W8RMW8"/>
<accession>A0A9W8RMW8</accession>
<name>A0A9W8RMW8_9HYPO</name>
<dbReference type="EMBL" id="JAOQAZ010000046">
    <property type="protein sequence ID" value="KAJ4245453.1"/>
    <property type="molecule type" value="Genomic_DNA"/>
</dbReference>
<evidence type="ECO:0000313" key="1">
    <source>
        <dbReference type="EMBL" id="KAJ4245453.1"/>
    </source>
</evidence>
<dbReference type="OrthoDB" id="5416609at2759"/>
<keyword evidence="2" id="KW-1185">Reference proteome</keyword>
<dbReference type="Pfam" id="PF26639">
    <property type="entry name" value="Het-6_barrel"/>
    <property type="match status" value="1"/>
</dbReference>
<dbReference type="Proteomes" id="UP001152049">
    <property type="component" value="Unassembled WGS sequence"/>
</dbReference>
<evidence type="ECO:0000313" key="2">
    <source>
        <dbReference type="Proteomes" id="UP001152049"/>
    </source>
</evidence>
<proteinExistence type="predicted"/>
<sequence>MAIGGLMDTIKGWQDLALRTENLQTGPDESRMDAFLITLFTNRIRLSADKRSVLDHLEQSITVGFAMGKTGIAMNQLHLPRIMPKLYRKILGSRKANSIDENDMFPFVQSVSSVQRAMDQRMATIGSGYLSLVPWPSQPGDRIVLLQGGRTPYVLRKAGEKWKILGDCYVHGIMSGEAWSEDRCVDIEIV</sequence>
<dbReference type="PANTHER" id="PTHR24148:SF64">
    <property type="entry name" value="HETEROKARYON INCOMPATIBILITY DOMAIN-CONTAINING PROTEIN"/>
    <property type="match status" value="1"/>
</dbReference>
<protein>
    <submittedName>
        <fullName evidence="1">Uncharacterized protein</fullName>
    </submittedName>
</protein>
<organism evidence="1 2">
    <name type="scientific">Fusarium torreyae</name>
    <dbReference type="NCBI Taxonomy" id="1237075"/>
    <lineage>
        <taxon>Eukaryota</taxon>
        <taxon>Fungi</taxon>
        <taxon>Dikarya</taxon>
        <taxon>Ascomycota</taxon>
        <taxon>Pezizomycotina</taxon>
        <taxon>Sordariomycetes</taxon>
        <taxon>Hypocreomycetidae</taxon>
        <taxon>Hypocreales</taxon>
        <taxon>Nectriaceae</taxon>
        <taxon>Fusarium</taxon>
    </lineage>
</organism>
<dbReference type="PANTHER" id="PTHR24148">
    <property type="entry name" value="ANKYRIN REPEAT DOMAIN-CONTAINING PROTEIN 39 HOMOLOG-RELATED"/>
    <property type="match status" value="1"/>
</dbReference>
<gene>
    <name evidence="1" type="ORF">NW762_013962</name>
</gene>
<reference evidence="1" key="1">
    <citation type="submission" date="2022-09" db="EMBL/GenBank/DDBJ databases">
        <title>Fusarium specimens isolated from Avocado Roots.</title>
        <authorList>
            <person name="Stajich J."/>
            <person name="Roper C."/>
            <person name="Heimlech-Rivalta G."/>
        </authorList>
    </citation>
    <scope>NUCLEOTIDE SEQUENCE</scope>
    <source>
        <strain evidence="1">CF00136</strain>
    </source>
</reference>
<dbReference type="InterPro" id="IPR052895">
    <property type="entry name" value="HetReg/Transcr_Mod"/>
</dbReference>